<protein>
    <submittedName>
        <fullName evidence="1">Uncharacterized protein</fullName>
    </submittedName>
</protein>
<proteinExistence type="predicted"/>
<reference evidence="1" key="1">
    <citation type="submission" date="2018-11" db="EMBL/GenBank/DDBJ databases">
        <authorList>
            <consortium name="Genoscope - CEA"/>
            <person name="William W."/>
        </authorList>
    </citation>
    <scope>NUCLEOTIDE SEQUENCE</scope>
</reference>
<name>A0A3P6EF31_BRAOL</name>
<gene>
    <name evidence="1" type="ORF">BOLC5T30580H</name>
</gene>
<evidence type="ECO:0000313" key="1">
    <source>
        <dbReference type="EMBL" id="VDD43033.1"/>
    </source>
</evidence>
<accession>A0A3P6EF31</accession>
<dbReference type="EMBL" id="LR031877">
    <property type="protein sequence ID" value="VDD43033.1"/>
    <property type="molecule type" value="Genomic_DNA"/>
</dbReference>
<organism evidence="1">
    <name type="scientific">Brassica oleracea</name>
    <name type="common">Wild cabbage</name>
    <dbReference type="NCBI Taxonomy" id="3712"/>
    <lineage>
        <taxon>Eukaryota</taxon>
        <taxon>Viridiplantae</taxon>
        <taxon>Streptophyta</taxon>
        <taxon>Embryophyta</taxon>
        <taxon>Tracheophyta</taxon>
        <taxon>Spermatophyta</taxon>
        <taxon>Magnoliopsida</taxon>
        <taxon>eudicotyledons</taxon>
        <taxon>Gunneridae</taxon>
        <taxon>Pentapetalae</taxon>
        <taxon>rosids</taxon>
        <taxon>malvids</taxon>
        <taxon>Brassicales</taxon>
        <taxon>Brassicaceae</taxon>
        <taxon>Brassiceae</taxon>
        <taxon>Brassica</taxon>
    </lineage>
</organism>
<dbReference type="AlphaFoldDB" id="A0A3P6EF31"/>
<sequence length="44" mass="4840">MAVDAFRPSGLTNGHATFYEGVTLLEQWAELVGTEISTRRGMVQ</sequence>